<keyword evidence="5" id="KW-1185">Reference proteome</keyword>
<dbReference type="AlphaFoldDB" id="A0A517Y937"/>
<dbReference type="EMBL" id="CP036274">
    <property type="protein sequence ID" value="QDU26736.1"/>
    <property type="molecule type" value="Genomic_DNA"/>
</dbReference>
<feature type="region of interest" description="Disordered" evidence="2">
    <location>
        <begin position="254"/>
        <end position="275"/>
    </location>
</feature>
<dbReference type="RefSeq" id="WP_145087537.1">
    <property type="nucleotide sequence ID" value="NZ_CP036274.1"/>
</dbReference>
<reference evidence="4 5" key="1">
    <citation type="submission" date="2019-02" db="EMBL/GenBank/DDBJ databases">
        <title>Deep-cultivation of Planctomycetes and their phenomic and genomic characterization uncovers novel biology.</title>
        <authorList>
            <person name="Wiegand S."/>
            <person name="Jogler M."/>
            <person name="Boedeker C."/>
            <person name="Pinto D."/>
            <person name="Vollmers J."/>
            <person name="Rivas-Marin E."/>
            <person name="Kohn T."/>
            <person name="Peeters S.H."/>
            <person name="Heuer A."/>
            <person name="Rast P."/>
            <person name="Oberbeckmann S."/>
            <person name="Bunk B."/>
            <person name="Jeske O."/>
            <person name="Meyerdierks A."/>
            <person name="Storesund J.E."/>
            <person name="Kallscheuer N."/>
            <person name="Luecker S."/>
            <person name="Lage O.M."/>
            <person name="Pohl T."/>
            <person name="Merkel B.J."/>
            <person name="Hornburger P."/>
            <person name="Mueller R.-W."/>
            <person name="Bruemmer F."/>
            <person name="Labrenz M."/>
            <person name="Spormann A.M."/>
            <person name="Op den Camp H."/>
            <person name="Overmann J."/>
            <person name="Amann R."/>
            <person name="Jetten M.S.M."/>
            <person name="Mascher T."/>
            <person name="Medema M.H."/>
            <person name="Devos D.P."/>
            <person name="Kaster A.-K."/>
            <person name="Ovreas L."/>
            <person name="Rohde M."/>
            <person name="Galperin M.Y."/>
            <person name="Jogler C."/>
        </authorList>
    </citation>
    <scope>NUCLEOTIDE SEQUENCE [LARGE SCALE GENOMIC DNA]</scope>
    <source>
        <strain evidence="4 5">ETA_A8</strain>
    </source>
</reference>
<evidence type="ECO:0000256" key="2">
    <source>
        <dbReference type="SAM" id="MobiDB-lite"/>
    </source>
</evidence>
<dbReference type="Gene3D" id="3.40.50.1390">
    <property type="entry name" value="Resolvase, N-terminal catalytic domain"/>
    <property type="match status" value="1"/>
</dbReference>
<evidence type="ECO:0000313" key="5">
    <source>
        <dbReference type="Proteomes" id="UP000315017"/>
    </source>
</evidence>
<name>A0A517Y937_9BACT</name>
<evidence type="ECO:0000259" key="3">
    <source>
        <dbReference type="SMART" id="SM00857"/>
    </source>
</evidence>
<dbReference type="SMART" id="SM00857">
    <property type="entry name" value="Resolvase"/>
    <property type="match status" value="1"/>
</dbReference>
<dbReference type="InterPro" id="IPR036162">
    <property type="entry name" value="Resolvase-like_N_sf"/>
</dbReference>
<dbReference type="PANTHER" id="PTHR30461">
    <property type="entry name" value="DNA-INVERTASE FROM LAMBDOID PROPHAGE"/>
    <property type="match status" value="1"/>
</dbReference>
<accession>A0A517Y937</accession>
<dbReference type="InterPro" id="IPR038109">
    <property type="entry name" value="DNA_bind_recomb_sf"/>
</dbReference>
<dbReference type="GO" id="GO:0003677">
    <property type="term" value="F:DNA binding"/>
    <property type="evidence" value="ECO:0007669"/>
    <property type="project" value="InterPro"/>
</dbReference>
<feature type="compositionally biased region" description="Basic residues" evidence="2">
    <location>
        <begin position="258"/>
        <end position="273"/>
    </location>
</feature>
<comment type="similarity">
    <text evidence="1">Belongs to the site-specific recombinase resolvase family.</text>
</comment>
<dbReference type="InterPro" id="IPR050639">
    <property type="entry name" value="SSR_resolvase"/>
</dbReference>
<organism evidence="4 5">
    <name type="scientific">Anatilimnocola aggregata</name>
    <dbReference type="NCBI Taxonomy" id="2528021"/>
    <lineage>
        <taxon>Bacteria</taxon>
        <taxon>Pseudomonadati</taxon>
        <taxon>Planctomycetota</taxon>
        <taxon>Planctomycetia</taxon>
        <taxon>Pirellulales</taxon>
        <taxon>Pirellulaceae</taxon>
        <taxon>Anatilimnocola</taxon>
    </lineage>
</organism>
<dbReference type="PANTHER" id="PTHR30461:SF26">
    <property type="entry name" value="RESOLVASE HOMOLOG YNEB"/>
    <property type="match status" value="1"/>
</dbReference>
<evidence type="ECO:0000256" key="1">
    <source>
        <dbReference type="ARBA" id="ARBA00009913"/>
    </source>
</evidence>
<evidence type="ECO:0000313" key="4">
    <source>
        <dbReference type="EMBL" id="QDU26736.1"/>
    </source>
</evidence>
<dbReference type="Proteomes" id="UP000315017">
    <property type="component" value="Chromosome"/>
</dbReference>
<sequence>MLRKSDNGLAPRNGMSLVVAIVCRISGCVKQKELSLEDQEDNGKQLIGELYSGPAEYRVIATKGKGENLERPELEQIAAAYKSRKYDVFIFDDLSRLIRGGEAARLLGVGVDNGTRSICINDGIDTVEETWEQDALNACGENVAHNQRTSMRIKQKTMNRFKKFGATGNRAIMGYIVPEGAKTYADWQKDPQREAVIREGSRILRETLNGEAVAAYFRASGVPVGPYARNQNWNGTMVLRYYRNTLLKGFPQRGRTATVKHHASGKRTSRKNPKGPNYYHAPHLAFFDQVEFDELVILLADRNKHFRRKTGNGGDPRLEVPRKRTRSFGQHARCWYCGRHYVWGGNGITDNLMCSGARERKCWNSIGFPGILAAKELVKIITRKLFEIDGVDDQFRELVRQATSGGKEGLTARWKNLERDEVNLIRKKEKVKEALLAFGVSTTIAEMLAEIDKLEKLQAAERRFLESARERSLDIPMSPCELRQSLTAEFEKLAVNSLEFGELVRQLVPDMHIYLVRLCDGGHLLPRAKCRLDLLGNFPDGELVPGLRALLSADITIDSFEPPQRVRICNDVVRLTAEGLEQREIALQLAEKPTQTAVWNSLELHRRMKSLQVATPYQLISAPPDDYPKLRRHRHPQYRFEVLKGYIPPEL</sequence>
<dbReference type="SUPFAM" id="SSF53041">
    <property type="entry name" value="Resolvase-like"/>
    <property type="match status" value="1"/>
</dbReference>
<dbReference type="OrthoDB" id="210736at2"/>
<dbReference type="KEGG" id="aagg:ETAA8_18170"/>
<proteinExistence type="inferred from homology"/>
<gene>
    <name evidence="4" type="ORF">ETAA8_18170</name>
</gene>
<protein>
    <recommendedName>
        <fullName evidence="3">Resolvase/invertase-type recombinase catalytic domain-containing protein</fullName>
    </recommendedName>
</protein>
<feature type="domain" description="Resolvase/invertase-type recombinase catalytic" evidence="3">
    <location>
        <begin position="19"/>
        <end position="162"/>
    </location>
</feature>
<dbReference type="Pfam" id="PF00239">
    <property type="entry name" value="Resolvase"/>
    <property type="match status" value="1"/>
</dbReference>
<dbReference type="InterPro" id="IPR006119">
    <property type="entry name" value="Resolv_N"/>
</dbReference>
<dbReference type="GO" id="GO:0000150">
    <property type="term" value="F:DNA strand exchange activity"/>
    <property type="evidence" value="ECO:0007669"/>
    <property type="project" value="InterPro"/>
</dbReference>
<dbReference type="Gene3D" id="3.90.1750.20">
    <property type="entry name" value="Putative Large Serine Recombinase, Chain B, Domain 2"/>
    <property type="match status" value="1"/>
</dbReference>